<proteinExistence type="predicted"/>
<organism evidence="2">
    <name type="scientific">Ananas comosus var. bracteatus</name>
    <name type="common">red pineapple</name>
    <dbReference type="NCBI Taxonomy" id="296719"/>
    <lineage>
        <taxon>Eukaryota</taxon>
        <taxon>Viridiplantae</taxon>
        <taxon>Streptophyta</taxon>
        <taxon>Embryophyta</taxon>
        <taxon>Tracheophyta</taxon>
        <taxon>Spermatophyta</taxon>
        <taxon>Magnoliopsida</taxon>
        <taxon>Liliopsida</taxon>
        <taxon>Poales</taxon>
        <taxon>Bromeliaceae</taxon>
        <taxon>Bromelioideae</taxon>
        <taxon>Ananas</taxon>
    </lineage>
</organism>
<evidence type="ECO:0000313" key="2">
    <source>
        <dbReference type="EMBL" id="CAD1823111.1"/>
    </source>
</evidence>
<feature type="region of interest" description="Disordered" evidence="1">
    <location>
        <begin position="1"/>
        <end position="62"/>
    </location>
</feature>
<name>A0A6V7NWZ7_ANACO</name>
<dbReference type="AlphaFoldDB" id="A0A6V7NWZ7"/>
<sequence>MHKGTILMPESSPLVPVKPEKGKRKPFGTLFRKEQQEDGNENKNPNLEPEEKGGPQSQRSDAFACELVASPIGEGPDTKRLKKKIHSDGSNSDFFIDKVLGDNIKKELSRIQSELSATNPNLNFSAWCDRYGEIVLDVVKKEFKEHVGEMESLRNAAAKEKRNGVAENWVAFEDNEENFHPNLFSQSQPLLNRRMVNDNNNNPFYDG</sequence>
<evidence type="ECO:0000256" key="1">
    <source>
        <dbReference type="SAM" id="MobiDB-lite"/>
    </source>
</evidence>
<protein>
    <submittedName>
        <fullName evidence="2">Uncharacterized protein</fullName>
    </submittedName>
</protein>
<dbReference type="EMBL" id="LR862142">
    <property type="protein sequence ID" value="CAD1823111.1"/>
    <property type="molecule type" value="Genomic_DNA"/>
</dbReference>
<dbReference type="PANTHER" id="PTHR37392:SF1">
    <property type="entry name" value="OS09G0556800 PROTEIN"/>
    <property type="match status" value="1"/>
</dbReference>
<dbReference type="PANTHER" id="PTHR37392">
    <property type="entry name" value="OS09G0556800 PROTEIN"/>
    <property type="match status" value="1"/>
</dbReference>
<gene>
    <name evidence="2" type="ORF">CB5_LOCUS6322</name>
</gene>
<reference evidence="2" key="1">
    <citation type="submission" date="2020-07" db="EMBL/GenBank/DDBJ databases">
        <authorList>
            <person name="Lin J."/>
        </authorList>
    </citation>
    <scope>NUCLEOTIDE SEQUENCE</scope>
</reference>
<accession>A0A6V7NWZ7</accession>